<gene>
    <name evidence="1" type="ORF">GUJ93_ZPchr0009g1508</name>
</gene>
<dbReference type="EMBL" id="JAAALK010000289">
    <property type="protein sequence ID" value="KAG8050795.1"/>
    <property type="molecule type" value="Genomic_DNA"/>
</dbReference>
<organism evidence="1 2">
    <name type="scientific">Zizania palustris</name>
    <name type="common">Northern wild rice</name>
    <dbReference type="NCBI Taxonomy" id="103762"/>
    <lineage>
        <taxon>Eukaryota</taxon>
        <taxon>Viridiplantae</taxon>
        <taxon>Streptophyta</taxon>
        <taxon>Embryophyta</taxon>
        <taxon>Tracheophyta</taxon>
        <taxon>Spermatophyta</taxon>
        <taxon>Magnoliopsida</taxon>
        <taxon>Liliopsida</taxon>
        <taxon>Poales</taxon>
        <taxon>Poaceae</taxon>
        <taxon>BOP clade</taxon>
        <taxon>Oryzoideae</taxon>
        <taxon>Oryzeae</taxon>
        <taxon>Zizaniinae</taxon>
        <taxon>Zizania</taxon>
    </lineage>
</organism>
<accession>A0A8J5R429</accession>
<dbReference type="Proteomes" id="UP000729402">
    <property type="component" value="Unassembled WGS sequence"/>
</dbReference>
<sequence>MQHSLSLRVALHARPVPFTVVATRSYATPFANFIKSRPSSKPPFGSSFIIPTLISSKLSILKIRRFSTLKIV</sequence>
<reference evidence="1" key="1">
    <citation type="journal article" date="2021" name="bioRxiv">
        <title>Whole Genome Assembly and Annotation of Northern Wild Rice, Zizania palustris L., Supports a Whole Genome Duplication in the Zizania Genus.</title>
        <authorList>
            <person name="Haas M."/>
            <person name="Kono T."/>
            <person name="Macchietto M."/>
            <person name="Millas R."/>
            <person name="McGilp L."/>
            <person name="Shao M."/>
            <person name="Duquette J."/>
            <person name="Hirsch C.N."/>
            <person name="Kimball J."/>
        </authorList>
    </citation>
    <scope>NUCLEOTIDE SEQUENCE</scope>
    <source>
        <tissue evidence="1">Fresh leaf tissue</tissue>
    </source>
</reference>
<dbReference type="AlphaFoldDB" id="A0A8J5R429"/>
<comment type="caution">
    <text evidence="1">The sequence shown here is derived from an EMBL/GenBank/DDBJ whole genome shotgun (WGS) entry which is preliminary data.</text>
</comment>
<reference evidence="1" key="2">
    <citation type="submission" date="2021-02" db="EMBL/GenBank/DDBJ databases">
        <authorList>
            <person name="Kimball J.A."/>
            <person name="Haas M.W."/>
            <person name="Macchietto M."/>
            <person name="Kono T."/>
            <person name="Duquette J."/>
            <person name="Shao M."/>
        </authorList>
    </citation>
    <scope>NUCLEOTIDE SEQUENCE</scope>
    <source>
        <tissue evidence="1">Fresh leaf tissue</tissue>
    </source>
</reference>
<protein>
    <submittedName>
        <fullName evidence="1">Uncharacterized protein</fullName>
    </submittedName>
</protein>
<keyword evidence="2" id="KW-1185">Reference proteome</keyword>
<evidence type="ECO:0000313" key="2">
    <source>
        <dbReference type="Proteomes" id="UP000729402"/>
    </source>
</evidence>
<name>A0A8J5R429_ZIZPA</name>
<evidence type="ECO:0000313" key="1">
    <source>
        <dbReference type="EMBL" id="KAG8050795.1"/>
    </source>
</evidence>
<proteinExistence type="predicted"/>